<feature type="transmembrane region" description="Helical" evidence="2">
    <location>
        <begin position="217"/>
        <end position="245"/>
    </location>
</feature>
<sequence>MQWRPDAGRLVTLMAIGFGMTVVITRLYLMASGYPKIGGSTYHIAHALFGGLLLVISCVLQLMSSGRTAIVWAAILAGVGLGLFIDEVGKFITADNDYFFPLAAPIIYLAFLIVVAAARYAASRRLRSADLMLGALTEEVGDMVGARMTSRRRETLLAELDRVRVDRLGEPGRDLAAALRTYLHAVPCDPEPPVTARVLRFARGAERRLLPLPLVRMLLVAVLLGHGLWTLLRLVMAVVVISGWSSPWSELDHMLDVTDGHGWKALSGLGIAAVAEAVVGIGCVAGAVVWLRGDEERGVRLGIWTSVVSLTVVNVFASYFSQFLTVFTAIAEAVLLWALLRYRDRSGDETGERHDTNTDTAADADTHAAADADRAADADAPREAAAVSETVTG</sequence>
<dbReference type="PATRIC" id="fig|1415166.3.peg.5905"/>
<keyword evidence="4" id="KW-1185">Reference proteome</keyword>
<evidence type="ECO:0000313" key="3">
    <source>
        <dbReference type="EMBL" id="AHH20508.1"/>
    </source>
</evidence>
<feature type="transmembrane region" description="Helical" evidence="2">
    <location>
        <begin position="298"/>
        <end position="317"/>
    </location>
</feature>
<gene>
    <name evidence="3" type="ORF">NONO_c57300</name>
</gene>
<dbReference type="HOGENOM" id="CLU_057313_0_0_11"/>
<evidence type="ECO:0000256" key="2">
    <source>
        <dbReference type="SAM" id="Phobius"/>
    </source>
</evidence>
<feature type="transmembrane region" description="Helical" evidence="2">
    <location>
        <begin position="98"/>
        <end position="122"/>
    </location>
</feature>
<evidence type="ECO:0000256" key="1">
    <source>
        <dbReference type="SAM" id="MobiDB-lite"/>
    </source>
</evidence>
<name>W5TNG4_9NOCA</name>
<dbReference type="EMBL" id="CP006850">
    <property type="protein sequence ID" value="AHH20508.1"/>
    <property type="molecule type" value="Genomic_DNA"/>
</dbReference>
<keyword evidence="2" id="KW-1133">Transmembrane helix</keyword>
<organism evidence="3 4">
    <name type="scientific">Nocardia nova SH22a</name>
    <dbReference type="NCBI Taxonomy" id="1415166"/>
    <lineage>
        <taxon>Bacteria</taxon>
        <taxon>Bacillati</taxon>
        <taxon>Actinomycetota</taxon>
        <taxon>Actinomycetes</taxon>
        <taxon>Mycobacteriales</taxon>
        <taxon>Nocardiaceae</taxon>
        <taxon>Nocardia</taxon>
    </lineage>
</organism>
<feature type="compositionally biased region" description="Basic and acidic residues" evidence="1">
    <location>
        <begin position="364"/>
        <end position="382"/>
    </location>
</feature>
<dbReference type="AlphaFoldDB" id="W5TNG4"/>
<dbReference type="KEGG" id="nno:NONO_c57300"/>
<keyword evidence="2" id="KW-0812">Transmembrane</keyword>
<feature type="region of interest" description="Disordered" evidence="1">
    <location>
        <begin position="347"/>
        <end position="393"/>
    </location>
</feature>
<feature type="transmembrane region" description="Helical" evidence="2">
    <location>
        <begin position="265"/>
        <end position="291"/>
    </location>
</feature>
<dbReference type="STRING" id="1415166.NONO_c57300"/>
<feature type="transmembrane region" description="Helical" evidence="2">
    <location>
        <begin position="41"/>
        <end position="62"/>
    </location>
</feature>
<feature type="transmembrane region" description="Helical" evidence="2">
    <location>
        <begin position="323"/>
        <end position="340"/>
    </location>
</feature>
<dbReference type="Proteomes" id="UP000019150">
    <property type="component" value="Chromosome"/>
</dbReference>
<feature type="transmembrane region" description="Helical" evidence="2">
    <location>
        <begin position="69"/>
        <end position="86"/>
    </location>
</feature>
<feature type="transmembrane region" description="Helical" evidence="2">
    <location>
        <begin position="7"/>
        <end position="29"/>
    </location>
</feature>
<feature type="compositionally biased region" description="Basic and acidic residues" evidence="1">
    <location>
        <begin position="347"/>
        <end position="357"/>
    </location>
</feature>
<dbReference type="eggNOG" id="ENOG502ZBUI">
    <property type="taxonomic scope" value="Bacteria"/>
</dbReference>
<accession>W5TNG4</accession>
<protein>
    <submittedName>
        <fullName evidence="3">Putative membrane protein</fullName>
    </submittedName>
</protein>
<evidence type="ECO:0000313" key="4">
    <source>
        <dbReference type="Proteomes" id="UP000019150"/>
    </source>
</evidence>
<proteinExistence type="predicted"/>
<reference evidence="3 4" key="1">
    <citation type="journal article" date="2014" name="Appl. Environ. Microbiol.">
        <title>Insights into the Microbial Degradation of Rubber and Gutta-Percha by Analysis of the Complete Genome of Nocardia nova SH22a.</title>
        <authorList>
            <person name="Luo Q."/>
            <person name="Hiessl S."/>
            <person name="Poehlein A."/>
            <person name="Daniel R."/>
            <person name="Steinbuchel A."/>
        </authorList>
    </citation>
    <scope>NUCLEOTIDE SEQUENCE [LARGE SCALE GENOMIC DNA]</scope>
    <source>
        <strain evidence="3">SH22a</strain>
    </source>
</reference>
<keyword evidence="2" id="KW-0472">Membrane</keyword>